<dbReference type="EMBL" id="AB850639">
    <property type="protein sequence ID" value="BAO27779.1"/>
    <property type="molecule type" value="mRNA"/>
</dbReference>
<evidence type="ECO:0000256" key="3">
    <source>
        <dbReference type="ARBA" id="ARBA00023004"/>
    </source>
</evidence>
<dbReference type="SUPFAM" id="SSF51197">
    <property type="entry name" value="Clavaminate synthase-like"/>
    <property type="match status" value="1"/>
</dbReference>
<dbReference type="FunFam" id="2.60.120.330:FF:000134">
    <property type="entry name" value="Uncharacterized protein"/>
    <property type="match status" value="1"/>
</dbReference>
<dbReference type="BRENDA" id="1.14.11.9">
    <property type="organism ID" value="15175"/>
</dbReference>
<evidence type="ECO:0000256" key="1">
    <source>
        <dbReference type="ARBA" id="ARBA00008056"/>
    </source>
</evidence>
<dbReference type="InterPro" id="IPR027443">
    <property type="entry name" value="IPNS-like_sf"/>
</dbReference>
<sequence length="358" mass="39609">MATSSILDLGTKPTRSVAVSSVKELANLKSIPSSYVHPTMTNCEASDSRPDDGSIPIIDFSLLVSDDPDERSRMIEELGKACRNWGFFMVVNHGVGVDLMQAILDDCNEFFNLTTEEKLEFQGKHVLDPIRYGTSFNASVEKSYFWRDFLKAFVHPLFNFPNKPPGFSELANEYCSKIRRLTNELLKGISASLGLEPSYIAKALNLESSLQIFITNYYPPCPEPELAIGIAPHSDHGILTLLIQNGIGGLQIMHDGRWVEVNPISNSLLVNTGDHLEILSNGKYKSVLHRAVVNNKATRISLAVADGPSLDAIVSPAPELLDSEENLAKYRPMKYKEYLVAQQSNPISGKSALDRVRI</sequence>
<dbReference type="AlphaFoldDB" id="W0S9B2"/>
<dbReference type="InterPro" id="IPR044861">
    <property type="entry name" value="IPNS-like_FE2OG_OXY"/>
</dbReference>
<evidence type="ECO:0000256" key="2">
    <source>
        <dbReference type="ARBA" id="ARBA00022723"/>
    </source>
</evidence>
<evidence type="ECO:0000259" key="5">
    <source>
        <dbReference type="PROSITE" id="PS51471"/>
    </source>
</evidence>
<evidence type="ECO:0000313" key="6">
    <source>
        <dbReference type="EMBL" id="BAO27779.1"/>
    </source>
</evidence>
<dbReference type="PANTHER" id="PTHR47991">
    <property type="entry name" value="OXOGLUTARATE/IRON-DEPENDENT DIOXYGENASE"/>
    <property type="match status" value="1"/>
</dbReference>
<comment type="similarity">
    <text evidence="1 4">Belongs to the iron/ascorbate-dependent oxidoreductase family.</text>
</comment>
<gene>
    <name evidence="6" type="primary">F3H2</name>
</gene>
<accession>W0S9B2</accession>
<reference evidence="6" key="1">
    <citation type="submission" date="2013-09" db="EMBL/GenBank/DDBJ databases">
        <title>Cloning and functional analysis under abiotic stresses of two favanone-3-hydroxylase genes from Reaumuria trigyna.</title>
        <authorList>
            <person name="Zhang H.R."/>
        </authorList>
    </citation>
    <scope>NUCLEOTIDE SEQUENCE</scope>
</reference>
<dbReference type="PROSITE" id="PS51471">
    <property type="entry name" value="FE2OG_OXY"/>
    <property type="match status" value="1"/>
</dbReference>
<dbReference type="InterPro" id="IPR005123">
    <property type="entry name" value="Oxoglu/Fe-dep_dioxygenase_dom"/>
</dbReference>
<proteinExistence type="evidence at transcript level"/>
<dbReference type="GO" id="GO:0016491">
    <property type="term" value="F:oxidoreductase activity"/>
    <property type="evidence" value="ECO:0007669"/>
    <property type="project" value="UniProtKB-KW"/>
</dbReference>
<keyword evidence="2 4" id="KW-0479">Metal-binding</keyword>
<name>W0S9B2_9CARY</name>
<evidence type="ECO:0000256" key="4">
    <source>
        <dbReference type="RuleBase" id="RU003682"/>
    </source>
</evidence>
<protein>
    <submittedName>
        <fullName evidence="6">F3H2 protein</fullName>
    </submittedName>
</protein>
<dbReference type="Pfam" id="PF14226">
    <property type="entry name" value="DIOX_N"/>
    <property type="match status" value="1"/>
</dbReference>
<dbReference type="InterPro" id="IPR050295">
    <property type="entry name" value="Plant_2OG-oxidoreductases"/>
</dbReference>
<organism evidence="6">
    <name type="scientific">Reaumuria trigyna</name>
    <dbReference type="NCBI Taxonomy" id="1091135"/>
    <lineage>
        <taxon>Eukaryota</taxon>
        <taxon>Viridiplantae</taxon>
        <taxon>Streptophyta</taxon>
        <taxon>Embryophyta</taxon>
        <taxon>Tracheophyta</taxon>
        <taxon>Spermatophyta</taxon>
        <taxon>Magnoliopsida</taxon>
        <taxon>eudicotyledons</taxon>
        <taxon>Gunneridae</taxon>
        <taxon>Pentapetalae</taxon>
        <taxon>Caryophyllales</taxon>
        <taxon>Tamaricaceae</taxon>
        <taxon>Reaumuria</taxon>
    </lineage>
</organism>
<keyword evidence="4" id="KW-0560">Oxidoreductase</keyword>
<dbReference type="Pfam" id="PF03171">
    <property type="entry name" value="2OG-FeII_Oxy"/>
    <property type="match status" value="1"/>
</dbReference>
<feature type="domain" description="Fe2OG dioxygenase" evidence="5">
    <location>
        <begin position="208"/>
        <end position="308"/>
    </location>
</feature>
<dbReference type="GO" id="GO:0046872">
    <property type="term" value="F:metal ion binding"/>
    <property type="evidence" value="ECO:0007669"/>
    <property type="project" value="UniProtKB-KW"/>
</dbReference>
<dbReference type="Gene3D" id="2.60.120.330">
    <property type="entry name" value="B-lactam Antibiotic, Isopenicillin N Synthase, Chain"/>
    <property type="match status" value="1"/>
</dbReference>
<keyword evidence="3 4" id="KW-0408">Iron</keyword>
<dbReference type="InterPro" id="IPR026992">
    <property type="entry name" value="DIOX_N"/>
</dbReference>